<dbReference type="EMBL" id="CP003876">
    <property type="protein sequence ID" value="AFU02690.1"/>
    <property type="molecule type" value="Genomic_DNA"/>
</dbReference>
<organism evidence="1 2">
    <name type="scientific">Nocardia brasiliensis (strain ATCC 700358 / HUJEG-1)</name>
    <dbReference type="NCBI Taxonomy" id="1133849"/>
    <lineage>
        <taxon>Bacteria</taxon>
        <taxon>Bacillati</taxon>
        <taxon>Actinomycetota</taxon>
        <taxon>Actinomycetes</taxon>
        <taxon>Mycobacteriales</taxon>
        <taxon>Nocardiaceae</taxon>
        <taxon>Nocardia</taxon>
    </lineage>
</organism>
<proteinExistence type="predicted"/>
<dbReference type="KEGG" id="nbr:O3I_023675"/>
<keyword evidence="2" id="KW-1185">Reference proteome</keyword>
<dbReference type="RefSeq" id="WP_014985545.1">
    <property type="nucleotide sequence ID" value="NC_018681.1"/>
</dbReference>
<dbReference type="HOGENOM" id="CLU_1546034_0_0_11"/>
<protein>
    <submittedName>
        <fullName evidence="1">Uncharacterized protein</fullName>
    </submittedName>
</protein>
<sequence length="173" mass="19862">MTNRIQKREFLNAELLKLLRVADFGRRYLHCYTTLASRYPRGDHSADPQVVRKILSESTLPFRYFRKERFFGYIDRRHGYDVLLHVTIRRSTVEFALFVSSKVGVIGGQWSKLAHQAVKGDDAEVAVGHETRGLPFDSEDSLRQIIEGAVDLFGHAKDLICAHFDRLPEVVES</sequence>
<gene>
    <name evidence="1" type="ORF">O3I_023675</name>
</gene>
<evidence type="ECO:0000313" key="1">
    <source>
        <dbReference type="EMBL" id="AFU02690.1"/>
    </source>
</evidence>
<dbReference type="Proteomes" id="UP000006304">
    <property type="component" value="Chromosome"/>
</dbReference>
<name>K0F0M1_NOCB7</name>
<evidence type="ECO:0000313" key="2">
    <source>
        <dbReference type="Proteomes" id="UP000006304"/>
    </source>
</evidence>
<dbReference type="AlphaFoldDB" id="K0F0M1"/>
<reference evidence="1 2" key="1">
    <citation type="journal article" date="2012" name="J. Bacteriol.">
        <title>Complete genome sequence of Nocardia brasiliensis HUJEG-1.</title>
        <authorList>
            <person name="Vera-Cabrera L."/>
            <person name="Ortiz-Lopez R."/>
            <person name="Elizondo-Gonzalez R."/>
            <person name="Perez-Maya A.A."/>
            <person name="Ocampo-Candiani J."/>
        </authorList>
    </citation>
    <scope>NUCLEOTIDE SEQUENCE [LARGE SCALE GENOMIC DNA]</scope>
    <source>
        <strain evidence="2">ATCC 700358</strain>
    </source>
</reference>
<accession>K0F0M1</accession>